<dbReference type="InterPro" id="IPR029000">
    <property type="entry name" value="Cyclophilin-like_dom_sf"/>
</dbReference>
<dbReference type="AlphaFoldDB" id="A0A8J7QJ72"/>
<dbReference type="InterPro" id="IPR016024">
    <property type="entry name" value="ARM-type_fold"/>
</dbReference>
<dbReference type="EMBL" id="JAFREP010000008">
    <property type="protein sequence ID" value="MBO1319193.1"/>
    <property type="molecule type" value="Genomic_DNA"/>
</dbReference>
<dbReference type="Proteomes" id="UP000664417">
    <property type="component" value="Unassembled WGS sequence"/>
</dbReference>
<sequence length="642" mass="72199">MMTLAFCWLWMQTATQTPIETWSAVMEARFKRHAASIPTNQFNLETQSQLLMQEYLLTIGQNGHPDAAKIIVAHFSHPQLQSTALFAYGELGAPVQPLWNTTVAEENRLFWWEAVAKCASPSDRGELLQRWQAAPPNEQTRSLRTLYRHGHESFNLAVRDLLSRRPTGNNLDPLFYLFRNKVPIHKKVFLTQVANPDNSTRARLFLLRLTVSDADAAVVDALLALTKSADWRLRVNAVNALGNTAAAHGEQPTPFMLAAPGLLGDPNPNVVTATLTQLVQRNDPAIDKWLEPRFGALSQAQKVVILENMEGERKQRHTHLIQGWRKSRHPWPLRQWIIHEGPNQRGELQEWTDPKNKGLATLSYQILTAPENPEHRRWLNAALASKDPYLAATAVTAMGNDRNLSRTYLPRINALLAQPLPEPDFHYAVIDSLEALMPDAARRGRLLQQLQAHPDYLVRLKAFETAGTVDFARRRNLFNRPWNHPLPAQILQQAALFAQGAPEPTWLLQTNRGEIRIKLRGSYAPITCANIVYLSNRKYFDNMPIHRVVPNFVVQAGDSRGDGSGGPGHTIPCEINTLRYKRGTVGMALAGKDTGGSQWFICHSAQPHLDGNYTVFGQVTEGMPLVDRLEEGDIILNTRIIF</sequence>
<accession>A0A8J7QJ72</accession>
<dbReference type="PANTHER" id="PTHR45625">
    <property type="entry name" value="PEPTIDYL-PROLYL CIS-TRANS ISOMERASE-RELATED"/>
    <property type="match status" value="1"/>
</dbReference>
<dbReference type="RefSeq" id="WP_207859012.1">
    <property type="nucleotide sequence ID" value="NZ_JAFREP010000008.1"/>
</dbReference>
<feature type="domain" description="PPIase cyclophilin-type" evidence="4">
    <location>
        <begin position="513"/>
        <end position="631"/>
    </location>
</feature>
<dbReference type="SUPFAM" id="SSF48371">
    <property type="entry name" value="ARM repeat"/>
    <property type="match status" value="1"/>
</dbReference>
<name>A0A8J7QJ72_9BACT</name>
<dbReference type="InterPro" id="IPR002130">
    <property type="entry name" value="Cyclophilin-type_PPIase_dom"/>
</dbReference>
<evidence type="ECO:0000259" key="4">
    <source>
        <dbReference type="PROSITE" id="PS50072"/>
    </source>
</evidence>
<dbReference type="CDD" id="cd00317">
    <property type="entry name" value="cyclophilin"/>
    <property type="match status" value="1"/>
</dbReference>
<dbReference type="PANTHER" id="PTHR45625:SF4">
    <property type="entry name" value="PEPTIDYLPROLYL ISOMERASE DOMAIN AND WD REPEAT-CONTAINING PROTEIN 1"/>
    <property type="match status" value="1"/>
</dbReference>
<protein>
    <recommendedName>
        <fullName evidence="1">peptidylprolyl isomerase</fullName>
        <ecNumber evidence="1">5.2.1.8</ecNumber>
    </recommendedName>
</protein>
<keyword evidence="3 5" id="KW-0413">Isomerase</keyword>
<evidence type="ECO:0000256" key="1">
    <source>
        <dbReference type="ARBA" id="ARBA00013194"/>
    </source>
</evidence>
<evidence type="ECO:0000256" key="2">
    <source>
        <dbReference type="ARBA" id="ARBA00023110"/>
    </source>
</evidence>
<comment type="caution">
    <text evidence="5">The sequence shown here is derived from an EMBL/GenBank/DDBJ whole genome shotgun (WGS) entry which is preliminary data.</text>
</comment>
<dbReference type="PRINTS" id="PR00153">
    <property type="entry name" value="CSAPPISMRASE"/>
</dbReference>
<dbReference type="Gene3D" id="1.25.10.10">
    <property type="entry name" value="Leucine-rich Repeat Variant"/>
    <property type="match status" value="1"/>
</dbReference>
<evidence type="ECO:0000256" key="3">
    <source>
        <dbReference type="ARBA" id="ARBA00023235"/>
    </source>
</evidence>
<dbReference type="Pfam" id="PF00160">
    <property type="entry name" value="Pro_isomerase"/>
    <property type="match status" value="1"/>
</dbReference>
<reference evidence="5" key="1">
    <citation type="submission" date="2021-03" db="EMBL/GenBank/DDBJ databases">
        <authorList>
            <person name="Wang G."/>
        </authorList>
    </citation>
    <scope>NUCLEOTIDE SEQUENCE</scope>
    <source>
        <strain evidence="5">KCTC 12899</strain>
    </source>
</reference>
<dbReference type="EC" id="5.2.1.8" evidence="1"/>
<organism evidence="5 6">
    <name type="scientific">Acanthopleuribacter pedis</name>
    <dbReference type="NCBI Taxonomy" id="442870"/>
    <lineage>
        <taxon>Bacteria</taxon>
        <taxon>Pseudomonadati</taxon>
        <taxon>Acidobacteriota</taxon>
        <taxon>Holophagae</taxon>
        <taxon>Acanthopleuribacterales</taxon>
        <taxon>Acanthopleuribacteraceae</taxon>
        <taxon>Acanthopleuribacter</taxon>
    </lineage>
</organism>
<evidence type="ECO:0000313" key="5">
    <source>
        <dbReference type="EMBL" id="MBO1319193.1"/>
    </source>
</evidence>
<keyword evidence="2" id="KW-0697">Rotamase</keyword>
<keyword evidence="6" id="KW-1185">Reference proteome</keyword>
<proteinExistence type="predicted"/>
<dbReference type="PROSITE" id="PS50072">
    <property type="entry name" value="CSA_PPIASE_2"/>
    <property type="match status" value="1"/>
</dbReference>
<gene>
    <name evidence="5" type="ORF">J3U88_12045</name>
</gene>
<evidence type="ECO:0000313" key="6">
    <source>
        <dbReference type="Proteomes" id="UP000664417"/>
    </source>
</evidence>
<dbReference type="InterPro" id="IPR044666">
    <property type="entry name" value="Cyclophilin_A-like"/>
</dbReference>
<dbReference type="SUPFAM" id="SSF50891">
    <property type="entry name" value="Cyclophilin-like"/>
    <property type="match status" value="1"/>
</dbReference>
<dbReference type="InterPro" id="IPR011989">
    <property type="entry name" value="ARM-like"/>
</dbReference>
<dbReference type="GO" id="GO:0003755">
    <property type="term" value="F:peptidyl-prolyl cis-trans isomerase activity"/>
    <property type="evidence" value="ECO:0007669"/>
    <property type="project" value="UniProtKB-KW"/>
</dbReference>
<dbReference type="Gene3D" id="2.40.100.10">
    <property type="entry name" value="Cyclophilin-like"/>
    <property type="match status" value="1"/>
</dbReference>